<dbReference type="PANTHER" id="PTHR21085:SF0">
    <property type="entry name" value="CHORISMATE SYNTHASE"/>
    <property type="match status" value="1"/>
</dbReference>
<dbReference type="GO" id="GO:0009073">
    <property type="term" value="P:aromatic amino acid family biosynthetic process"/>
    <property type="evidence" value="ECO:0007669"/>
    <property type="project" value="InterPro"/>
</dbReference>
<dbReference type="PANTHER" id="PTHR21085">
    <property type="entry name" value="CHORISMATE SYNTHASE"/>
    <property type="match status" value="1"/>
</dbReference>
<evidence type="ECO:0000313" key="2">
    <source>
        <dbReference type="Proteomes" id="UP000694240"/>
    </source>
</evidence>
<reference evidence="1 2" key="1">
    <citation type="submission" date="2020-12" db="EMBL/GenBank/DDBJ databases">
        <title>Concerted genomic and epigenomic changes stabilize Arabidopsis allopolyploids.</title>
        <authorList>
            <person name="Chen Z."/>
        </authorList>
    </citation>
    <scope>NUCLEOTIDE SEQUENCE [LARGE SCALE GENOMIC DNA]</scope>
    <source>
        <strain evidence="1">Allo738</strain>
        <tissue evidence="1">Leaf</tissue>
    </source>
</reference>
<dbReference type="InterPro" id="IPR020541">
    <property type="entry name" value="Chorismate_synthase_CS"/>
</dbReference>
<protein>
    <submittedName>
        <fullName evidence="1">Chorismate synthase AroC superfamily</fullName>
    </submittedName>
</protein>
<dbReference type="PROSITE" id="PS00787">
    <property type="entry name" value="CHORISMATE_SYNTHASE_1"/>
    <property type="match status" value="1"/>
</dbReference>
<dbReference type="InterPro" id="IPR000453">
    <property type="entry name" value="Chorismate_synth"/>
</dbReference>
<sequence length="117" mass="12916">MRILVWSATSGLVLVGGGFCNFRLLHLHNEEEDHKSHLQLSLIYVLTLQPSELHCLSSPTVQISIRNQTRKNFPIQATGSSYETHFRVSTFGESHGGGVGCIIDGCPPRIPLTEFAI</sequence>
<dbReference type="GO" id="GO:0009423">
    <property type="term" value="P:chorismate biosynthetic process"/>
    <property type="evidence" value="ECO:0007669"/>
    <property type="project" value="TreeGrafter"/>
</dbReference>
<organism evidence="1 2">
    <name type="scientific">Arabidopsis thaliana x Arabidopsis arenosa</name>
    <dbReference type="NCBI Taxonomy" id="1240361"/>
    <lineage>
        <taxon>Eukaryota</taxon>
        <taxon>Viridiplantae</taxon>
        <taxon>Streptophyta</taxon>
        <taxon>Embryophyta</taxon>
        <taxon>Tracheophyta</taxon>
        <taxon>Spermatophyta</taxon>
        <taxon>Magnoliopsida</taxon>
        <taxon>eudicotyledons</taxon>
        <taxon>Gunneridae</taxon>
        <taxon>Pentapetalae</taxon>
        <taxon>rosids</taxon>
        <taxon>malvids</taxon>
        <taxon>Brassicales</taxon>
        <taxon>Brassicaceae</taxon>
        <taxon>Camelineae</taxon>
        <taxon>Arabidopsis</taxon>
    </lineage>
</organism>
<proteinExistence type="predicted"/>
<evidence type="ECO:0000313" key="1">
    <source>
        <dbReference type="EMBL" id="KAG7532632.1"/>
    </source>
</evidence>
<accession>A0A8T1XEW4</accession>
<dbReference type="Pfam" id="PF01264">
    <property type="entry name" value="Chorismate_synt"/>
    <property type="match status" value="1"/>
</dbReference>
<dbReference type="EMBL" id="JAEFBK010000013">
    <property type="protein sequence ID" value="KAG7532632.1"/>
    <property type="molecule type" value="Genomic_DNA"/>
</dbReference>
<dbReference type="AlphaFoldDB" id="A0A8T1XEW4"/>
<dbReference type="GO" id="GO:0005829">
    <property type="term" value="C:cytosol"/>
    <property type="evidence" value="ECO:0007669"/>
    <property type="project" value="TreeGrafter"/>
</dbReference>
<dbReference type="Proteomes" id="UP000694240">
    <property type="component" value="Chromosome 13"/>
</dbReference>
<name>A0A8T1XEW4_9BRAS</name>
<keyword evidence="2" id="KW-1185">Reference proteome</keyword>
<dbReference type="GO" id="GO:0010181">
    <property type="term" value="F:FMN binding"/>
    <property type="evidence" value="ECO:0007669"/>
    <property type="project" value="TreeGrafter"/>
</dbReference>
<comment type="caution">
    <text evidence="1">The sequence shown here is derived from an EMBL/GenBank/DDBJ whole genome shotgun (WGS) entry which is preliminary data.</text>
</comment>
<dbReference type="GO" id="GO:0004107">
    <property type="term" value="F:chorismate synthase activity"/>
    <property type="evidence" value="ECO:0007669"/>
    <property type="project" value="InterPro"/>
</dbReference>
<gene>
    <name evidence="1" type="ORF">ISN45_Aa08g002980</name>
</gene>